<accession>A0AAE0KZ98</accession>
<dbReference type="Proteomes" id="UP001190700">
    <property type="component" value="Unassembled WGS sequence"/>
</dbReference>
<protein>
    <submittedName>
        <fullName evidence="2">Uncharacterized protein</fullName>
    </submittedName>
</protein>
<evidence type="ECO:0000313" key="3">
    <source>
        <dbReference type="Proteomes" id="UP001190700"/>
    </source>
</evidence>
<organism evidence="2 3">
    <name type="scientific">Cymbomonas tetramitiformis</name>
    <dbReference type="NCBI Taxonomy" id="36881"/>
    <lineage>
        <taxon>Eukaryota</taxon>
        <taxon>Viridiplantae</taxon>
        <taxon>Chlorophyta</taxon>
        <taxon>Pyramimonadophyceae</taxon>
        <taxon>Pyramimonadales</taxon>
        <taxon>Pyramimonadaceae</taxon>
        <taxon>Cymbomonas</taxon>
    </lineage>
</organism>
<dbReference type="AlphaFoldDB" id="A0AAE0KZ98"/>
<feature type="compositionally biased region" description="Basic and acidic residues" evidence="1">
    <location>
        <begin position="1"/>
        <end position="12"/>
    </location>
</feature>
<gene>
    <name evidence="2" type="ORF">CYMTET_25211</name>
</gene>
<name>A0AAE0KZ98_9CHLO</name>
<reference evidence="2 3" key="1">
    <citation type="journal article" date="2015" name="Genome Biol. Evol.">
        <title>Comparative Genomics of a Bacterivorous Green Alga Reveals Evolutionary Causalities and Consequences of Phago-Mixotrophic Mode of Nutrition.</title>
        <authorList>
            <person name="Burns J.A."/>
            <person name="Paasch A."/>
            <person name="Narechania A."/>
            <person name="Kim E."/>
        </authorList>
    </citation>
    <scope>NUCLEOTIDE SEQUENCE [LARGE SCALE GENOMIC DNA]</scope>
    <source>
        <strain evidence="2 3">PLY_AMNH</strain>
    </source>
</reference>
<feature type="compositionally biased region" description="Basic residues" evidence="1">
    <location>
        <begin position="13"/>
        <end position="23"/>
    </location>
</feature>
<evidence type="ECO:0000313" key="2">
    <source>
        <dbReference type="EMBL" id="KAK3266147.1"/>
    </source>
</evidence>
<proteinExistence type="predicted"/>
<feature type="region of interest" description="Disordered" evidence="1">
    <location>
        <begin position="1"/>
        <end position="52"/>
    </location>
</feature>
<comment type="caution">
    <text evidence="2">The sequence shown here is derived from an EMBL/GenBank/DDBJ whole genome shotgun (WGS) entry which is preliminary data.</text>
</comment>
<dbReference type="EMBL" id="LGRX02013405">
    <property type="protein sequence ID" value="KAK3266147.1"/>
    <property type="molecule type" value="Genomic_DNA"/>
</dbReference>
<keyword evidence="3" id="KW-1185">Reference proteome</keyword>
<sequence>MTADRDQFQAEIKRHKQRVRNLKRNIPEDAAAQSRKPKRFKAEAPGSHKARVQRLNRKGEHLERVLKGMESAAVVKESIDEYQSLPGEAKRENAELPAIAEYFLGHLRTMPYGPSVAAEQRRATTVDMPKVKPLHVIKAKREEIAASIGLSENDDGSLAEVDLHSKIAAVIKQMRDSQTGMLHTRTARTTDELECFLSARKKCPWASHNSDSGCGTCKASAR</sequence>
<evidence type="ECO:0000256" key="1">
    <source>
        <dbReference type="SAM" id="MobiDB-lite"/>
    </source>
</evidence>